<accession>A0A2U1K904</accession>
<dbReference type="EMBL" id="PKPP01032304">
    <property type="protein sequence ID" value="PWA17121.1"/>
    <property type="molecule type" value="Genomic_DNA"/>
</dbReference>
<name>A0A2U1K904_ARTAN</name>
<dbReference type="AlphaFoldDB" id="A0A2U1K904"/>
<protein>
    <submittedName>
        <fullName evidence="1">Uncharacterized protein</fullName>
    </submittedName>
</protein>
<evidence type="ECO:0000313" key="2">
    <source>
        <dbReference type="Proteomes" id="UP000245207"/>
    </source>
</evidence>
<organism evidence="1 2">
    <name type="scientific">Artemisia annua</name>
    <name type="common">Sweet wormwood</name>
    <dbReference type="NCBI Taxonomy" id="35608"/>
    <lineage>
        <taxon>Eukaryota</taxon>
        <taxon>Viridiplantae</taxon>
        <taxon>Streptophyta</taxon>
        <taxon>Embryophyta</taxon>
        <taxon>Tracheophyta</taxon>
        <taxon>Spermatophyta</taxon>
        <taxon>Magnoliopsida</taxon>
        <taxon>eudicotyledons</taxon>
        <taxon>Gunneridae</taxon>
        <taxon>Pentapetalae</taxon>
        <taxon>asterids</taxon>
        <taxon>campanulids</taxon>
        <taxon>Asterales</taxon>
        <taxon>Asteraceae</taxon>
        <taxon>Asteroideae</taxon>
        <taxon>Anthemideae</taxon>
        <taxon>Artemisiinae</taxon>
        <taxon>Artemisia</taxon>
    </lineage>
</organism>
<dbReference type="Proteomes" id="UP000245207">
    <property type="component" value="Unassembled WGS sequence"/>
</dbReference>
<keyword evidence="2" id="KW-1185">Reference proteome</keyword>
<evidence type="ECO:0000313" key="1">
    <source>
        <dbReference type="EMBL" id="PWA17121.1"/>
    </source>
</evidence>
<sequence>MTAITFLTITLIYSPPDHYCLRPPTYDQLPRDTAVDHLMMVVPPPIPSLRPHPYIATILYSTTLSPITDYYHPTTHHHPEIPPEMCFHLSKRRTNATKEKKHGTAAINRLVAQDRYHSGWLLWLNMKPIATVATGGEGQWNGN</sequence>
<reference evidence="1 2" key="1">
    <citation type="journal article" date="2018" name="Mol. Plant">
        <title>The genome of Artemisia annua provides insight into the evolution of Asteraceae family and artemisinin biosynthesis.</title>
        <authorList>
            <person name="Shen Q."/>
            <person name="Zhang L."/>
            <person name="Liao Z."/>
            <person name="Wang S."/>
            <person name="Yan T."/>
            <person name="Shi P."/>
            <person name="Liu M."/>
            <person name="Fu X."/>
            <person name="Pan Q."/>
            <person name="Wang Y."/>
            <person name="Lv Z."/>
            <person name="Lu X."/>
            <person name="Zhang F."/>
            <person name="Jiang W."/>
            <person name="Ma Y."/>
            <person name="Chen M."/>
            <person name="Hao X."/>
            <person name="Li L."/>
            <person name="Tang Y."/>
            <person name="Lv G."/>
            <person name="Zhou Y."/>
            <person name="Sun X."/>
            <person name="Brodelius P.E."/>
            <person name="Rose J.K.C."/>
            <person name="Tang K."/>
        </authorList>
    </citation>
    <scope>NUCLEOTIDE SEQUENCE [LARGE SCALE GENOMIC DNA]</scope>
    <source>
        <strain evidence="2">cv. Huhao1</strain>
        <tissue evidence="1">Leaf</tissue>
    </source>
</reference>
<gene>
    <name evidence="1" type="ORF">CTI12_AA630390</name>
</gene>
<comment type="caution">
    <text evidence="1">The sequence shown here is derived from an EMBL/GenBank/DDBJ whole genome shotgun (WGS) entry which is preliminary data.</text>
</comment>
<proteinExistence type="predicted"/>